<dbReference type="Gene3D" id="3.30.70.890">
    <property type="entry name" value="GHMP kinase, C-terminal domain"/>
    <property type="match status" value="1"/>
</dbReference>
<keyword evidence="4" id="KW-0808">Transferase</keyword>
<gene>
    <name evidence="4" type="primary">galK</name>
    <name evidence="4" type="ordered locus">HS_0235</name>
</gene>
<proteinExistence type="predicted"/>
<dbReference type="EC" id="2.7.1.6" evidence="4"/>
<keyword evidence="2" id="KW-0067">ATP-binding</keyword>
<evidence type="ECO:0000259" key="3">
    <source>
        <dbReference type="Pfam" id="PF08544"/>
    </source>
</evidence>
<dbReference type="GO" id="GO:0004335">
    <property type="term" value="F:galactokinase activity"/>
    <property type="evidence" value="ECO:0007669"/>
    <property type="project" value="UniProtKB-EC"/>
</dbReference>
<dbReference type="eggNOG" id="COG0153">
    <property type="taxonomic scope" value="Bacteria"/>
</dbReference>
<name>Q0I1Q8_HISS1</name>
<keyword evidence="1" id="KW-0547">Nucleotide-binding</keyword>
<reference evidence="4" key="1">
    <citation type="submission" date="2006-08" db="EMBL/GenBank/DDBJ databases">
        <title>Complete genome sequence of Haemophilus somnus 129PT.</title>
        <authorList>
            <person name="Copeland A."/>
            <person name="Lucas S."/>
            <person name="Lapidus A."/>
            <person name="Barry K."/>
            <person name="Glavina del Rio T."/>
            <person name="Hammon N."/>
            <person name="Dalin E."/>
            <person name="Tice H."/>
            <person name="Pitluck S."/>
            <person name="Brettin T.S."/>
            <person name="Bruce D."/>
            <person name="Challacombe J.F."/>
            <person name="Chertkov O."/>
            <person name="Detter J.C."/>
            <person name="Gilna P."/>
            <person name="Han S."/>
            <person name="Misra M."/>
            <person name="Tapia R."/>
            <person name="Thayer N.N."/>
            <person name="Xie G."/>
            <person name="Inzana T.J."/>
            <person name="Duncan A.J."/>
            <person name="Siddaramppa S."/>
            <person name="Richardson P."/>
        </authorList>
    </citation>
    <scope>NUCLEOTIDE SEQUENCE</scope>
    <source>
        <strain evidence="4">129PT</strain>
    </source>
</reference>
<dbReference type="Pfam" id="PF08544">
    <property type="entry name" value="GHMP_kinases_C"/>
    <property type="match status" value="1"/>
</dbReference>
<dbReference type="KEGG" id="hso:HS_0235"/>
<evidence type="ECO:0000313" key="4">
    <source>
        <dbReference type="EMBL" id="ABI24513.1"/>
    </source>
</evidence>
<keyword evidence="4" id="KW-0418">Kinase</keyword>
<dbReference type="PANTHER" id="PTHR10457">
    <property type="entry name" value="MEVALONATE KINASE/GALACTOKINASE"/>
    <property type="match status" value="1"/>
</dbReference>
<dbReference type="PANTHER" id="PTHR10457:SF7">
    <property type="entry name" value="GALACTOKINASE-RELATED"/>
    <property type="match status" value="1"/>
</dbReference>
<evidence type="ECO:0000256" key="2">
    <source>
        <dbReference type="ARBA" id="ARBA00022840"/>
    </source>
</evidence>
<dbReference type="InterPro" id="IPR036554">
    <property type="entry name" value="GHMP_kinase_C_sf"/>
</dbReference>
<sequence length="89" mass="9791">MYQSHDSMRDDFEITVPEIDYLVELLQIVIGKNGGARMTGGGFGGCIVAIAPQDKVEEVRQIIADNYEKQTGLKEDFYVCTASKGVTIC</sequence>
<dbReference type="AlphaFoldDB" id="Q0I1Q8"/>
<accession>Q0I1Q8</accession>
<evidence type="ECO:0000256" key="1">
    <source>
        <dbReference type="ARBA" id="ARBA00022741"/>
    </source>
</evidence>
<feature type="domain" description="GHMP kinase C-terminal" evidence="3">
    <location>
        <begin position="2"/>
        <end position="68"/>
    </location>
</feature>
<dbReference type="GO" id="GO:0005524">
    <property type="term" value="F:ATP binding"/>
    <property type="evidence" value="ECO:0007669"/>
    <property type="project" value="UniProtKB-KW"/>
</dbReference>
<dbReference type="HOGENOM" id="CLU_159901_0_0_6"/>
<dbReference type="InterPro" id="IPR013750">
    <property type="entry name" value="GHMP_kinase_C_dom"/>
</dbReference>
<dbReference type="SUPFAM" id="SSF55060">
    <property type="entry name" value="GHMP Kinase, C-terminal domain"/>
    <property type="match status" value="1"/>
</dbReference>
<dbReference type="GO" id="GO:0005829">
    <property type="term" value="C:cytosol"/>
    <property type="evidence" value="ECO:0007669"/>
    <property type="project" value="TreeGrafter"/>
</dbReference>
<protein>
    <submittedName>
        <fullName evidence="4">Galactokinase</fullName>
        <ecNumber evidence="4">2.7.1.6</ecNumber>
    </submittedName>
</protein>
<dbReference type="GO" id="GO:0006012">
    <property type="term" value="P:galactose metabolic process"/>
    <property type="evidence" value="ECO:0007669"/>
    <property type="project" value="TreeGrafter"/>
</dbReference>
<organism evidence="4">
    <name type="scientific">Histophilus somni (strain 129Pt)</name>
    <name type="common">Haemophilus somnus</name>
    <dbReference type="NCBI Taxonomy" id="205914"/>
    <lineage>
        <taxon>Bacteria</taxon>
        <taxon>Pseudomonadati</taxon>
        <taxon>Pseudomonadota</taxon>
        <taxon>Gammaproteobacteria</taxon>
        <taxon>Pasteurellales</taxon>
        <taxon>Pasteurellaceae</taxon>
        <taxon>Histophilus</taxon>
    </lineage>
</organism>
<dbReference type="EMBL" id="CP000436">
    <property type="protein sequence ID" value="ABI24513.1"/>
    <property type="molecule type" value="Genomic_DNA"/>
</dbReference>